<dbReference type="Gene3D" id="1.10.287.1490">
    <property type="match status" value="2"/>
</dbReference>
<dbReference type="InterPro" id="IPR019528">
    <property type="entry name" value="PACT_domain"/>
</dbReference>
<reference evidence="10" key="1">
    <citation type="submission" date="2021-03" db="EMBL/GenBank/DDBJ databases">
        <title>Revisited historic fungal species revealed as producer of novel bioactive compounds through whole genome sequencing and comparative genomics.</title>
        <authorList>
            <person name="Vignolle G.A."/>
            <person name="Hochenegger N."/>
            <person name="Mach R.L."/>
            <person name="Mach-Aigner A.R."/>
            <person name="Javad Rahimi M."/>
            <person name="Salim K.A."/>
            <person name="Chan C.M."/>
            <person name="Lim L.B.L."/>
            <person name="Cai F."/>
            <person name="Druzhinina I.S."/>
            <person name="U'Ren J.M."/>
            <person name="Derntl C."/>
        </authorList>
    </citation>
    <scope>NUCLEOTIDE SEQUENCE</scope>
    <source>
        <strain evidence="10">TUCIM 5799</strain>
    </source>
</reference>
<evidence type="ECO:0000256" key="7">
    <source>
        <dbReference type="SAM" id="MobiDB-lite"/>
    </source>
</evidence>
<feature type="region of interest" description="Disordered" evidence="7">
    <location>
        <begin position="396"/>
        <end position="435"/>
    </location>
</feature>
<comment type="subcellular location">
    <subcellularLocation>
        <location evidence="1">Cytoplasm</location>
        <location evidence="1">Cytoskeleton</location>
        <location evidence="1">Microtubule organizing center</location>
    </subcellularLocation>
</comment>
<dbReference type="GO" id="GO:0000793">
    <property type="term" value="C:condensed chromosome"/>
    <property type="evidence" value="ECO:0007669"/>
    <property type="project" value="TreeGrafter"/>
</dbReference>
<feature type="compositionally biased region" description="Basic and acidic residues" evidence="7">
    <location>
        <begin position="629"/>
        <end position="638"/>
    </location>
</feature>
<feature type="region of interest" description="Disordered" evidence="7">
    <location>
        <begin position="325"/>
        <end position="376"/>
    </location>
</feature>
<feature type="compositionally biased region" description="Acidic residues" evidence="7">
    <location>
        <begin position="1437"/>
        <end position="1451"/>
    </location>
</feature>
<dbReference type="GO" id="GO:0000785">
    <property type="term" value="C:chromatin"/>
    <property type="evidence" value="ECO:0007669"/>
    <property type="project" value="TreeGrafter"/>
</dbReference>
<feature type="compositionally biased region" description="Low complexity" evidence="7">
    <location>
        <begin position="1352"/>
        <end position="1369"/>
    </location>
</feature>
<feature type="domain" description="Centrosomin N-terminal motif 1" evidence="8">
    <location>
        <begin position="182"/>
        <end position="255"/>
    </location>
</feature>
<name>A0A9P9WH35_9PEZI</name>
<feature type="region of interest" description="Disordered" evidence="7">
    <location>
        <begin position="1429"/>
        <end position="1488"/>
    </location>
</feature>
<feature type="region of interest" description="Disordered" evidence="7">
    <location>
        <begin position="481"/>
        <end position="507"/>
    </location>
</feature>
<evidence type="ECO:0000256" key="4">
    <source>
        <dbReference type="ARBA" id="ARBA00023054"/>
    </source>
</evidence>
<evidence type="ECO:0000256" key="6">
    <source>
        <dbReference type="SAM" id="Coils"/>
    </source>
</evidence>
<dbReference type="PANTHER" id="PTHR43941">
    <property type="entry name" value="STRUCTURAL MAINTENANCE OF CHROMOSOMES PROTEIN 2"/>
    <property type="match status" value="1"/>
</dbReference>
<evidence type="ECO:0000313" key="10">
    <source>
        <dbReference type="EMBL" id="KAI1863648.1"/>
    </source>
</evidence>
<feature type="compositionally biased region" description="Basic and acidic residues" evidence="7">
    <location>
        <begin position="341"/>
        <end position="363"/>
    </location>
</feature>
<evidence type="ECO:0000259" key="9">
    <source>
        <dbReference type="Pfam" id="PF10495"/>
    </source>
</evidence>
<dbReference type="GO" id="GO:0007076">
    <property type="term" value="P:mitotic chromosome condensation"/>
    <property type="evidence" value="ECO:0007669"/>
    <property type="project" value="TreeGrafter"/>
</dbReference>
<feature type="compositionally biased region" description="Basic and acidic residues" evidence="7">
    <location>
        <begin position="396"/>
        <end position="414"/>
    </location>
</feature>
<feature type="compositionally biased region" description="Basic and acidic residues" evidence="7">
    <location>
        <begin position="325"/>
        <end position="334"/>
    </location>
</feature>
<sequence>MVQHDFAGLDTPRTNAGDATYLDRQPDFDMTFEPSFQSPAKDGNVLHQLKNPRAARPSLRTPRASRAALADVRNQFPAGIGGAEFTPMLKSATRNSARKFGKENRRSITTPAALGRISEDMDLTNVAVESSLYGPSRGSNSYIDATPMPHVPDDSSIASTPMVLPPRRGADKGPLNDGNQLSLREQENVIDRIEKENFGLKLKIHFLEEALRKAGPGFSEAALKENTELKVDKVTLQRDLQKYKKQLTNAEKDLETYSEQILSMQEKAKKKYADESQKIEIERLKQELEDKEADLHDLQQQLQRGNQESEKLDKLQDEIADLEADLREKDREINDREDEIEGIKDKLDDEEEKRKAAEERVAELEEQAGASDELQEAKETIEELEANVRRFEEQVDEMREELEQARADKERAEGDLEELQDEMSNKSVVTKGLSRQVEEKAARLQAELDKSQEKYAFLEQQSADKDTFTNELKTKAKQLLQQRDSWDAERQSLASKLEQAEKDLGARTDEKNLLQLRHDALGAESGSLQKDVARLQKQIEGLEESLDQEKAHALHIEQDVRNQFKADIDRLNDEISDLQAELREKDNLYDNDSEKWDNDRNNLESERDRAEERAAGLQRTIDKLREVEGSLSDKESRLQEALNSEADRHKNDQALLSRQIDDLRQDLDARQSMLTDLRSEVSAVRDELRQSQLDYQSQAEKAEALEDEIEVLQATLDEESEQAGQNLAQAKQECEDLRERLRALRDDADSARATSSVSQQTSRQNHETLSRLQGQLSDANAQLSRATKEKHSLQDQLTNLNMELKELRASLAETKAEREEAEEELRRFRQLDNDTFRIDQERIDLRTAKVKLDSEVRRLRDENRSLETQRETIERSLDDEIERAAAEEERLNKEIMALQSKMRQSSGNESQELAAARRTIRDLERKVDEYEAEIAVQSLYPNGTSGATIEGSSELSLMRRDLSSARQKELELLQREAGHKDTVRGLKRQIADLERKLHEAERTQLIRSPASPSASNSASARKKEISELRHQLSTANKSLHDVRQKLRDTERTASAKAAEYDSVVGDLQAQLDALEDEKLSLEYAAADSENAMDELQSQHEKAVRKLEHQIYKLEHSGPSRQNKSSLDADPLEPTERRELRAMLRESQAEVKALEHDIRQQAAVIKSYDGAQAALRQKLDRVRSERETLRNSARKLQTDCERLQEGAQEAIAWIESHNIKRQSASSSGSLAGPTSAAYAAAKEMAAQGRTSIRSASGGLVLDVVDQSDHEAVIRAADEASRRHEKELRGLAMQMRWMQARWERETKLRSDAAFAKRFLELRLSVAEACNAADLRILSQIHKQLGIKSPEALLQSQKNRSSSSTTTKSSQSHLASGTTQPAVVARAQHNLRVFANALRAVARMRISAREWSKHEKTRRRLEIAWEETKRREPVRKWEYNQDEEQDDRDDDDQEAGDHHGQPAATGSRGQQRRKRKSGRGGDEDICVELRL</sequence>
<keyword evidence="11" id="KW-1185">Reference proteome</keyword>
<keyword evidence="5" id="KW-0206">Cytoskeleton</keyword>
<feature type="region of interest" description="Disordered" evidence="7">
    <location>
        <begin position="1114"/>
        <end position="1133"/>
    </location>
</feature>
<dbReference type="GO" id="GO:0005815">
    <property type="term" value="C:microtubule organizing center"/>
    <property type="evidence" value="ECO:0007669"/>
    <property type="project" value="UniProtKB-SubCell"/>
</dbReference>
<feature type="domain" description="Pericentrin/AKAP-450 centrosomal targeting" evidence="9">
    <location>
        <begin position="1299"/>
        <end position="1408"/>
    </location>
</feature>
<dbReference type="Pfam" id="PF10495">
    <property type="entry name" value="PACT_coil_coil"/>
    <property type="match status" value="1"/>
</dbReference>
<evidence type="ECO:0000259" key="8">
    <source>
        <dbReference type="Pfam" id="PF07989"/>
    </source>
</evidence>
<feature type="region of interest" description="Disordered" evidence="7">
    <location>
        <begin position="589"/>
        <end position="615"/>
    </location>
</feature>
<feature type="region of interest" description="Disordered" evidence="7">
    <location>
        <begin position="629"/>
        <end position="650"/>
    </location>
</feature>
<dbReference type="InterPro" id="IPR012943">
    <property type="entry name" value="Cnn_1N"/>
</dbReference>
<feature type="compositionally biased region" description="Basic and acidic residues" evidence="7">
    <location>
        <begin position="1038"/>
        <end position="1053"/>
    </location>
</feature>
<comment type="caution">
    <text evidence="10">The sequence shown here is derived from an EMBL/GenBank/DDBJ whole genome shotgun (WGS) entry which is preliminary data.</text>
</comment>
<keyword evidence="3" id="KW-0597">Phosphoprotein</keyword>
<dbReference type="EMBL" id="JAFIMR010000025">
    <property type="protein sequence ID" value="KAI1863648.1"/>
    <property type="molecule type" value="Genomic_DNA"/>
</dbReference>
<dbReference type="GO" id="GO:0003682">
    <property type="term" value="F:chromatin binding"/>
    <property type="evidence" value="ECO:0007669"/>
    <property type="project" value="TreeGrafter"/>
</dbReference>
<feature type="compositionally biased region" description="Basic and acidic residues" evidence="7">
    <location>
        <begin position="1476"/>
        <end position="1488"/>
    </location>
</feature>
<dbReference type="Proteomes" id="UP000829685">
    <property type="component" value="Unassembled WGS sequence"/>
</dbReference>
<evidence type="ECO:0000256" key="5">
    <source>
        <dbReference type="ARBA" id="ARBA00023212"/>
    </source>
</evidence>
<organism evidence="10 11">
    <name type="scientific">Neoarthrinium moseri</name>
    <dbReference type="NCBI Taxonomy" id="1658444"/>
    <lineage>
        <taxon>Eukaryota</taxon>
        <taxon>Fungi</taxon>
        <taxon>Dikarya</taxon>
        <taxon>Ascomycota</taxon>
        <taxon>Pezizomycotina</taxon>
        <taxon>Sordariomycetes</taxon>
        <taxon>Xylariomycetidae</taxon>
        <taxon>Amphisphaeriales</taxon>
        <taxon>Apiosporaceae</taxon>
        <taxon>Neoarthrinium</taxon>
    </lineage>
</organism>
<dbReference type="Pfam" id="PF07989">
    <property type="entry name" value="Cnn_1N"/>
    <property type="match status" value="1"/>
</dbReference>
<feature type="compositionally biased region" description="Low complexity" evidence="7">
    <location>
        <begin position="1008"/>
        <end position="1019"/>
    </location>
</feature>
<feature type="region of interest" description="Disordered" evidence="7">
    <location>
        <begin position="1350"/>
        <end position="1378"/>
    </location>
</feature>
<accession>A0A9P9WH35</accession>
<feature type="region of interest" description="Disordered" evidence="7">
    <location>
        <begin position="746"/>
        <end position="771"/>
    </location>
</feature>
<proteinExistence type="predicted"/>
<feature type="compositionally biased region" description="Polar residues" evidence="7">
    <location>
        <begin position="754"/>
        <end position="763"/>
    </location>
</feature>
<keyword evidence="2" id="KW-0963">Cytoplasm</keyword>
<evidence type="ECO:0000256" key="1">
    <source>
        <dbReference type="ARBA" id="ARBA00004267"/>
    </source>
</evidence>
<evidence type="ECO:0000313" key="11">
    <source>
        <dbReference type="Proteomes" id="UP000829685"/>
    </source>
</evidence>
<dbReference type="GO" id="GO:0005737">
    <property type="term" value="C:cytoplasm"/>
    <property type="evidence" value="ECO:0007669"/>
    <property type="project" value="UniProtKB-ARBA"/>
</dbReference>
<gene>
    <name evidence="10" type="ORF">JX265_008865</name>
</gene>
<feature type="compositionally biased region" description="Basic and acidic residues" evidence="7">
    <location>
        <begin position="1021"/>
        <end position="1030"/>
    </location>
</feature>
<evidence type="ECO:0000256" key="2">
    <source>
        <dbReference type="ARBA" id="ARBA00022490"/>
    </source>
</evidence>
<protein>
    <submittedName>
        <fullName evidence="10">Uncharacterized protein</fullName>
    </submittedName>
</protein>
<feature type="region of interest" description="Disordered" evidence="7">
    <location>
        <begin position="1001"/>
        <end position="1058"/>
    </location>
</feature>
<feature type="compositionally biased region" description="Basic and acidic residues" evidence="7">
    <location>
        <begin position="498"/>
        <end position="507"/>
    </location>
</feature>
<keyword evidence="4 6" id="KW-0175">Coiled coil</keyword>
<dbReference type="GO" id="GO:0000796">
    <property type="term" value="C:condensin complex"/>
    <property type="evidence" value="ECO:0007669"/>
    <property type="project" value="TreeGrafter"/>
</dbReference>
<dbReference type="PANTHER" id="PTHR43941:SF1">
    <property type="entry name" value="STRUCTURAL MAINTENANCE OF CHROMOSOMES PROTEIN 2"/>
    <property type="match status" value="1"/>
</dbReference>
<evidence type="ECO:0000256" key="3">
    <source>
        <dbReference type="ARBA" id="ARBA00022553"/>
    </source>
</evidence>
<feature type="coiled-coil region" evidence="6">
    <location>
        <begin position="1136"/>
        <end position="1205"/>
    </location>
</feature>